<reference evidence="9" key="1">
    <citation type="submission" date="2019-03" db="EMBL/GenBank/DDBJ databases">
        <title>Aquabacterium pictum sp.nov., the first bacteriochlorophyll a-containing freshwater bacterium in the genus Aquabacterium of the class Betaproteobacteria.</title>
        <authorList>
            <person name="Hirose S."/>
            <person name="Tank M."/>
            <person name="Hara E."/>
            <person name="Tamaki H."/>
            <person name="Takaichi S."/>
            <person name="Haruta S."/>
            <person name="Hanada S."/>
        </authorList>
    </citation>
    <scope>NUCLEOTIDE SEQUENCE [LARGE SCALE GENOMIC DNA]</scope>
    <source>
        <strain evidence="9">W35</strain>
    </source>
</reference>
<dbReference type="PANTHER" id="PTHR23426">
    <property type="entry name" value="FERREDOXIN/ADRENODOXIN"/>
    <property type="match status" value="1"/>
</dbReference>
<evidence type="ECO:0000256" key="2">
    <source>
        <dbReference type="ARBA" id="ARBA00022714"/>
    </source>
</evidence>
<dbReference type="GO" id="GO:0046872">
    <property type="term" value="F:metal ion binding"/>
    <property type="evidence" value="ECO:0007669"/>
    <property type="project" value="UniProtKB-KW"/>
</dbReference>
<dbReference type="InterPro" id="IPR001055">
    <property type="entry name" value="Adrenodoxin-like"/>
</dbReference>
<evidence type="ECO:0000256" key="3">
    <source>
        <dbReference type="ARBA" id="ARBA00022723"/>
    </source>
</evidence>
<keyword evidence="4" id="KW-0408">Iron</keyword>
<dbReference type="GO" id="GO:0051537">
    <property type="term" value="F:2 iron, 2 sulfur cluster binding"/>
    <property type="evidence" value="ECO:0007669"/>
    <property type="project" value="UniProtKB-KW"/>
</dbReference>
<keyword evidence="5" id="KW-0411">Iron-sulfur</keyword>
<evidence type="ECO:0000313" key="8">
    <source>
        <dbReference type="EMBL" id="GCL62866.1"/>
    </source>
</evidence>
<dbReference type="OrthoDB" id="9799640at2"/>
<dbReference type="SUPFAM" id="SSF54292">
    <property type="entry name" value="2Fe-2S ferredoxin-like"/>
    <property type="match status" value="1"/>
</dbReference>
<evidence type="ECO:0000256" key="6">
    <source>
        <dbReference type="ARBA" id="ARBA00034078"/>
    </source>
</evidence>
<dbReference type="EMBL" id="BJCL01000004">
    <property type="protein sequence ID" value="GCL62866.1"/>
    <property type="molecule type" value="Genomic_DNA"/>
</dbReference>
<comment type="cofactor">
    <cofactor evidence="6">
        <name>[2Fe-2S] cluster</name>
        <dbReference type="ChEBI" id="CHEBI:190135"/>
    </cofactor>
</comment>
<dbReference type="AlphaFoldDB" id="A0A480APD6"/>
<gene>
    <name evidence="8" type="primary">fdx_2</name>
    <name evidence="8" type="ORF">AQPW35_19470</name>
</gene>
<keyword evidence="9" id="KW-1185">Reference proteome</keyword>
<evidence type="ECO:0000256" key="5">
    <source>
        <dbReference type="ARBA" id="ARBA00023014"/>
    </source>
</evidence>
<evidence type="ECO:0000259" key="7">
    <source>
        <dbReference type="PROSITE" id="PS51085"/>
    </source>
</evidence>
<dbReference type="GO" id="GO:0005829">
    <property type="term" value="C:cytosol"/>
    <property type="evidence" value="ECO:0007669"/>
    <property type="project" value="TreeGrafter"/>
</dbReference>
<dbReference type="GO" id="GO:0009055">
    <property type="term" value="F:electron transfer activity"/>
    <property type="evidence" value="ECO:0007669"/>
    <property type="project" value="TreeGrafter"/>
</dbReference>
<proteinExistence type="inferred from homology"/>
<dbReference type="RefSeq" id="WP_137732623.1">
    <property type="nucleotide sequence ID" value="NZ_BJCL01000004.1"/>
</dbReference>
<dbReference type="Gene3D" id="3.10.20.30">
    <property type="match status" value="1"/>
</dbReference>
<dbReference type="PROSITE" id="PS51085">
    <property type="entry name" value="2FE2S_FER_2"/>
    <property type="match status" value="1"/>
</dbReference>
<organism evidence="8 9">
    <name type="scientific">Pseudaquabacterium pictum</name>
    <dbReference type="NCBI Taxonomy" id="2315236"/>
    <lineage>
        <taxon>Bacteria</taxon>
        <taxon>Pseudomonadati</taxon>
        <taxon>Pseudomonadota</taxon>
        <taxon>Betaproteobacteria</taxon>
        <taxon>Burkholderiales</taxon>
        <taxon>Sphaerotilaceae</taxon>
        <taxon>Pseudaquabacterium</taxon>
    </lineage>
</organism>
<accession>A0A480APD6</accession>
<dbReference type="Pfam" id="PF00111">
    <property type="entry name" value="Fer2"/>
    <property type="match status" value="1"/>
</dbReference>
<dbReference type="PRINTS" id="PR00355">
    <property type="entry name" value="ADRENODOXIN"/>
</dbReference>
<evidence type="ECO:0000256" key="1">
    <source>
        <dbReference type="ARBA" id="ARBA00010914"/>
    </source>
</evidence>
<comment type="caution">
    <text evidence="8">The sequence shown here is derived from an EMBL/GenBank/DDBJ whole genome shotgun (WGS) entry which is preliminary data.</text>
</comment>
<dbReference type="PANTHER" id="PTHR23426:SF65">
    <property type="entry name" value="FERREDOXIN-2, MITOCHONDRIAL"/>
    <property type="match status" value="1"/>
</dbReference>
<dbReference type="InterPro" id="IPR012675">
    <property type="entry name" value="Beta-grasp_dom_sf"/>
</dbReference>
<evidence type="ECO:0000313" key="9">
    <source>
        <dbReference type="Proteomes" id="UP000301751"/>
    </source>
</evidence>
<dbReference type="InterPro" id="IPR036010">
    <property type="entry name" value="2Fe-2S_ferredoxin-like_sf"/>
</dbReference>
<dbReference type="InterPro" id="IPR001041">
    <property type="entry name" value="2Fe-2S_ferredoxin-type"/>
</dbReference>
<dbReference type="Proteomes" id="UP000301751">
    <property type="component" value="Unassembled WGS sequence"/>
</dbReference>
<name>A0A480APD6_9BURK</name>
<keyword evidence="2" id="KW-0001">2Fe-2S</keyword>
<evidence type="ECO:0000256" key="4">
    <source>
        <dbReference type="ARBA" id="ARBA00023004"/>
    </source>
</evidence>
<dbReference type="GO" id="GO:0140647">
    <property type="term" value="P:P450-containing electron transport chain"/>
    <property type="evidence" value="ECO:0007669"/>
    <property type="project" value="InterPro"/>
</dbReference>
<keyword evidence="3" id="KW-0479">Metal-binding</keyword>
<comment type="similarity">
    <text evidence="1">Belongs to the adrenodoxin/putidaredoxin family.</text>
</comment>
<feature type="domain" description="2Fe-2S ferredoxin-type" evidence="7">
    <location>
        <begin position="2"/>
        <end position="106"/>
    </location>
</feature>
<sequence>MPDITFIAADGTETGFEAPDGVSLMAAATGFGVAGILADCGGSASCGTCHVIVDPAWADRLPAPEPVERMVLETTAVPAGPTSRLACQVHLTPALQGLVVHLPERQV</sequence>
<protein>
    <submittedName>
        <fullName evidence="8">Ferredoxin</fullName>
    </submittedName>
</protein>
<dbReference type="CDD" id="cd00207">
    <property type="entry name" value="fer2"/>
    <property type="match status" value="1"/>
</dbReference>